<evidence type="ECO:0000313" key="1">
    <source>
        <dbReference type="EMBL" id="AQS88934.1"/>
    </source>
</evidence>
<protein>
    <submittedName>
        <fullName evidence="1">Uncharacterized protein</fullName>
    </submittedName>
</protein>
<evidence type="ECO:0000313" key="2">
    <source>
        <dbReference type="Proteomes" id="UP000188604"/>
    </source>
</evidence>
<name>A0A1U9KSW3_9PROT</name>
<dbReference type="KEGG" id="nch:A0U93_14550"/>
<accession>A0A1U9KSW3</accession>
<organism evidence="1 2">
    <name type="scientific">Neoasaia chiangmaiensis</name>
    <dbReference type="NCBI Taxonomy" id="320497"/>
    <lineage>
        <taxon>Bacteria</taxon>
        <taxon>Pseudomonadati</taxon>
        <taxon>Pseudomonadota</taxon>
        <taxon>Alphaproteobacteria</taxon>
        <taxon>Acetobacterales</taxon>
        <taxon>Acetobacteraceae</taxon>
        <taxon>Neoasaia</taxon>
    </lineage>
</organism>
<keyword evidence="2" id="KW-1185">Reference proteome</keyword>
<proteinExistence type="predicted"/>
<dbReference type="AlphaFoldDB" id="A0A1U9KSW3"/>
<sequence length="71" mass="8386">MGRFFLFFHLRHFNIDFKHGAAVATAVELDLHLILIHRYMTLDDFQNFLMELGDKIRVTNSRGTLMGQQYL</sequence>
<dbReference type="Proteomes" id="UP000188604">
    <property type="component" value="Chromosome"/>
</dbReference>
<gene>
    <name evidence="1" type="ORF">A0U93_14550</name>
</gene>
<dbReference type="EMBL" id="CP014691">
    <property type="protein sequence ID" value="AQS88934.1"/>
    <property type="molecule type" value="Genomic_DNA"/>
</dbReference>
<reference evidence="1 2" key="1">
    <citation type="submission" date="2016-03" db="EMBL/GenBank/DDBJ databases">
        <title>Acetic acid bacteria sequencing.</title>
        <authorList>
            <person name="Brandt J."/>
            <person name="Jakob F."/>
            <person name="Vogel R.F."/>
        </authorList>
    </citation>
    <scope>NUCLEOTIDE SEQUENCE [LARGE SCALE GENOMIC DNA]</scope>
    <source>
        <strain evidence="1 2">NBRC 101099</strain>
    </source>
</reference>